<dbReference type="InterPro" id="IPR005846">
    <property type="entry name" value="A-D-PHexomutase_a/b/a-III"/>
</dbReference>
<evidence type="ECO:0000259" key="12">
    <source>
        <dbReference type="Pfam" id="PF02880"/>
    </source>
</evidence>
<feature type="domain" description="Alpha-D-phosphohexomutase alpha/beta/alpha" evidence="11">
    <location>
        <begin position="157"/>
        <end position="254"/>
    </location>
</feature>
<reference evidence="13 14" key="1">
    <citation type="journal article" date="2016" name="Toxins">
        <title>The Draft Genome Sequence of the Yersinia entomophaga Entomopathogenic Type Strain MH96T.</title>
        <authorList>
            <person name="Hurst M.R."/>
            <person name="Beattie A."/>
            <person name="Altermann E."/>
            <person name="Moraga R.M."/>
            <person name="Harper L.A."/>
            <person name="Calder J."/>
            <person name="Laugraud A."/>
        </authorList>
    </citation>
    <scope>NUCLEOTIDE SEQUENCE [LARGE SCALE GENOMIC DNA]</scope>
    <source>
        <strain evidence="13 14">MH96</strain>
    </source>
</reference>
<dbReference type="InterPro" id="IPR016066">
    <property type="entry name" value="A-D-PHexomutase_CS"/>
</dbReference>
<feature type="binding site" evidence="6">
    <location>
        <position position="241"/>
    </location>
    <ligand>
        <name>Mg(2+)</name>
        <dbReference type="ChEBI" id="CHEBI:18420"/>
    </ligand>
</feature>
<keyword evidence="4 6" id="KW-0460">Magnesium</keyword>
<dbReference type="InterPro" id="IPR005844">
    <property type="entry name" value="A-D-PHexomutase_a/b/a-I"/>
</dbReference>
<evidence type="ECO:0000256" key="3">
    <source>
        <dbReference type="ARBA" id="ARBA00022723"/>
    </source>
</evidence>
<dbReference type="InterPro" id="IPR050060">
    <property type="entry name" value="Phosphoglucosamine_mutase"/>
</dbReference>
<dbReference type="RefSeq" id="WP_064516120.1">
    <property type="nucleotide sequence ID" value="NZ_CBCSBH010000004.1"/>
</dbReference>
<comment type="similarity">
    <text evidence="1 6 7">Belongs to the phosphohexose mutase family.</text>
</comment>
<comment type="function">
    <text evidence="6 8">Catalyzes the conversion of glucosamine-6-phosphate to glucosamine-1-phosphate.</text>
</comment>
<gene>
    <name evidence="6 13" type="primary">glmM</name>
    <name evidence="13" type="ORF">PL78_13070</name>
</gene>
<sequence>MSDRKYFGTDGIRGKVGDNPITPEFVLKLGWAAGKVLARHGSRKIIIGKDTRISGYMLESALEAGLAAAGLSASFTGPMPTPAVAYLTRAFRAEAGIVISASHNPFYDNGIKFFDIDGAKLPDEVEEAIEAEMEKPLTCVESSELGKASRIVDAAGRYIEFCKGTFPNELNLNGLKIVVDCANGATYHIAPSVLRELGATVIAIGCEPDGMNINEECGATDVRMLQERVLAEKAHVGLAFDGDGDRLMMVDHLGNKVDGDQILYIIAREGLRQGQLKGGAVGTLMSNMGLELALKQLGIPFARAKVGDRYVLEKMQENGWRIGAENSGHVILLDKTTTGDGIVAGLQVLTAMVRNDMSLHDLCSGMKLLPQILVNVRFSGNHNPLESEAVVAVTQQVEAELAGRGRVLLRKSGTEPLIRVMVEGDEEEELIKSLAHRIADAVKAAG</sequence>
<dbReference type="Gene3D" id="3.30.310.50">
    <property type="entry name" value="Alpha-D-phosphohexomutase, C-terminal domain"/>
    <property type="match status" value="1"/>
</dbReference>
<evidence type="ECO:0000256" key="2">
    <source>
        <dbReference type="ARBA" id="ARBA00022553"/>
    </source>
</evidence>
<keyword evidence="14" id="KW-1185">Reference proteome</keyword>
<keyword evidence="5 6" id="KW-0413">Isomerase</keyword>
<dbReference type="Pfam" id="PF02879">
    <property type="entry name" value="PGM_PMM_II"/>
    <property type="match status" value="1"/>
</dbReference>
<evidence type="ECO:0000259" key="10">
    <source>
        <dbReference type="Pfam" id="PF02878"/>
    </source>
</evidence>
<comment type="cofactor">
    <cofactor evidence="6">
        <name>Mg(2+)</name>
        <dbReference type="ChEBI" id="CHEBI:18420"/>
    </cofactor>
    <text evidence="6">Binds 1 Mg(2+) ion per subunit.</text>
</comment>
<dbReference type="InterPro" id="IPR005841">
    <property type="entry name" value="Alpha-D-phosphohexomutase_SF"/>
</dbReference>
<feature type="binding site" description="via phosphate group" evidence="6">
    <location>
        <position position="102"/>
    </location>
    <ligand>
        <name>Mg(2+)</name>
        <dbReference type="ChEBI" id="CHEBI:18420"/>
    </ligand>
</feature>
<dbReference type="Proteomes" id="UP000266744">
    <property type="component" value="Chromosome"/>
</dbReference>
<feature type="active site" description="Phosphoserine intermediate" evidence="6">
    <location>
        <position position="102"/>
    </location>
</feature>
<dbReference type="PANTHER" id="PTHR42946:SF1">
    <property type="entry name" value="PHOSPHOGLUCOMUTASE (ALPHA-D-GLUCOSE-1,6-BISPHOSPHATE-DEPENDENT)"/>
    <property type="match status" value="1"/>
</dbReference>
<evidence type="ECO:0000256" key="1">
    <source>
        <dbReference type="ARBA" id="ARBA00010231"/>
    </source>
</evidence>
<dbReference type="NCBIfam" id="TIGR01455">
    <property type="entry name" value="glmM"/>
    <property type="match status" value="1"/>
</dbReference>
<dbReference type="InterPro" id="IPR016055">
    <property type="entry name" value="A-D-PHexomutase_a/b/a-I/II/III"/>
</dbReference>
<keyword evidence="3 6" id="KW-0479">Metal-binding</keyword>
<dbReference type="PRINTS" id="PR00509">
    <property type="entry name" value="PGMPMM"/>
</dbReference>
<evidence type="ECO:0000256" key="7">
    <source>
        <dbReference type="RuleBase" id="RU004326"/>
    </source>
</evidence>
<dbReference type="SUPFAM" id="SSF55957">
    <property type="entry name" value="Phosphoglucomutase, C-terminal domain"/>
    <property type="match status" value="1"/>
</dbReference>
<dbReference type="PROSITE" id="PS00710">
    <property type="entry name" value="PGM_PMM"/>
    <property type="match status" value="1"/>
</dbReference>
<comment type="PTM">
    <text evidence="6">Activated by phosphorylation.</text>
</comment>
<evidence type="ECO:0000256" key="6">
    <source>
        <dbReference type="HAMAP-Rule" id="MF_01554"/>
    </source>
</evidence>
<dbReference type="InterPro" id="IPR036900">
    <property type="entry name" value="A-D-PHexomutase_C_sf"/>
</dbReference>
<name>A0ABM6BN25_YERET</name>
<dbReference type="HAMAP" id="MF_01554_B">
    <property type="entry name" value="GlmM_B"/>
    <property type="match status" value="1"/>
</dbReference>
<dbReference type="Pfam" id="PF00408">
    <property type="entry name" value="PGM_PMM_IV"/>
    <property type="match status" value="1"/>
</dbReference>
<evidence type="ECO:0000256" key="5">
    <source>
        <dbReference type="ARBA" id="ARBA00023235"/>
    </source>
</evidence>
<dbReference type="GO" id="GO:0008966">
    <property type="term" value="F:phosphoglucosamine mutase activity"/>
    <property type="evidence" value="ECO:0007669"/>
    <property type="project" value="UniProtKB-EC"/>
</dbReference>
<evidence type="ECO:0000256" key="4">
    <source>
        <dbReference type="ARBA" id="ARBA00022842"/>
    </source>
</evidence>
<proteinExistence type="inferred from homology"/>
<dbReference type="CDD" id="cd05802">
    <property type="entry name" value="GlmM"/>
    <property type="match status" value="1"/>
</dbReference>
<feature type="binding site" evidence="6">
    <location>
        <position position="245"/>
    </location>
    <ligand>
        <name>Mg(2+)</name>
        <dbReference type="ChEBI" id="CHEBI:18420"/>
    </ligand>
</feature>
<evidence type="ECO:0000313" key="14">
    <source>
        <dbReference type="Proteomes" id="UP000266744"/>
    </source>
</evidence>
<dbReference type="Pfam" id="PF02878">
    <property type="entry name" value="PGM_PMM_I"/>
    <property type="match status" value="1"/>
</dbReference>
<dbReference type="InterPro" id="IPR006352">
    <property type="entry name" value="GlmM_bact"/>
</dbReference>
<dbReference type="NCBIfam" id="NF008139">
    <property type="entry name" value="PRK10887.1"/>
    <property type="match status" value="1"/>
</dbReference>
<accession>A0ABM6BN25</accession>
<feature type="domain" description="Alpha-D-phosphohexomutase C-terminal" evidence="9">
    <location>
        <begin position="373"/>
        <end position="441"/>
    </location>
</feature>
<dbReference type="PANTHER" id="PTHR42946">
    <property type="entry name" value="PHOSPHOHEXOSE MUTASE"/>
    <property type="match status" value="1"/>
</dbReference>
<dbReference type="Pfam" id="PF02880">
    <property type="entry name" value="PGM_PMM_III"/>
    <property type="match status" value="1"/>
</dbReference>
<organism evidence="13 14">
    <name type="scientific">Yersinia entomophaga</name>
    <dbReference type="NCBI Taxonomy" id="935293"/>
    <lineage>
        <taxon>Bacteria</taxon>
        <taxon>Pseudomonadati</taxon>
        <taxon>Pseudomonadota</taxon>
        <taxon>Gammaproteobacteria</taxon>
        <taxon>Enterobacterales</taxon>
        <taxon>Yersiniaceae</taxon>
        <taxon>Yersinia</taxon>
    </lineage>
</organism>
<evidence type="ECO:0000259" key="11">
    <source>
        <dbReference type="Pfam" id="PF02879"/>
    </source>
</evidence>
<comment type="catalytic activity">
    <reaction evidence="6 8">
        <text>alpha-D-glucosamine 1-phosphate = D-glucosamine 6-phosphate</text>
        <dbReference type="Rhea" id="RHEA:23424"/>
        <dbReference type="ChEBI" id="CHEBI:58516"/>
        <dbReference type="ChEBI" id="CHEBI:58725"/>
        <dbReference type="EC" id="5.4.2.10"/>
    </reaction>
</comment>
<dbReference type="Gene3D" id="3.40.120.10">
    <property type="entry name" value="Alpha-D-Glucose-1,6-Bisphosphate, subunit A, domain 3"/>
    <property type="match status" value="3"/>
</dbReference>
<feature type="domain" description="Alpha-D-phosphohexomutase alpha/beta/alpha" evidence="10">
    <location>
        <begin position="4"/>
        <end position="135"/>
    </location>
</feature>
<feature type="modified residue" description="Phosphoserine" evidence="6">
    <location>
        <position position="102"/>
    </location>
</feature>
<evidence type="ECO:0000259" key="9">
    <source>
        <dbReference type="Pfam" id="PF00408"/>
    </source>
</evidence>
<feature type="domain" description="Alpha-D-phosphohexomutase alpha/beta/alpha" evidence="12">
    <location>
        <begin position="258"/>
        <end position="364"/>
    </location>
</feature>
<dbReference type="EMBL" id="CP010029">
    <property type="protein sequence ID" value="ANI30750.1"/>
    <property type="molecule type" value="Genomic_DNA"/>
</dbReference>
<dbReference type="SUPFAM" id="SSF53738">
    <property type="entry name" value="Phosphoglucomutase, first 3 domains"/>
    <property type="match status" value="3"/>
</dbReference>
<protein>
    <recommendedName>
        <fullName evidence="6 8">Phosphoglucosamine mutase</fullName>
        <ecNumber evidence="6 8">5.4.2.10</ecNumber>
    </recommendedName>
</protein>
<evidence type="ECO:0000313" key="13">
    <source>
        <dbReference type="EMBL" id="ANI30750.1"/>
    </source>
</evidence>
<dbReference type="EC" id="5.4.2.10" evidence="6 8"/>
<evidence type="ECO:0000256" key="8">
    <source>
        <dbReference type="RuleBase" id="RU004327"/>
    </source>
</evidence>
<keyword evidence="2 6" id="KW-0597">Phosphoprotein</keyword>
<dbReference type="InterPro" id="IPR005845">
    <property type="entry name" value="A-D-PHexomutase_a/b/a-II"/>
</dbReference>
<feature type="binding site" evidence="6">
    <location>
        <position position="243"/>
    </location>
    <ligand>
        <name>Mg(2+)</name>
        <dbReference type="ChEBI" id="CHEBI:18420"/>
    </ligand>
</feature>
<dbReference type="InterPro" id="IPR005843">
    <property type="entry name" value="A-D-PHexomutase_C"/>
</dbReference>